<dbReference type="AlphaFoldDB" id="A0A562M402"/>
<dbReference type="OrthoDB" id="982493at2"/>
<keyword evidence="1" id="KW-1133">Transmembrane helix</keyword>
<name>A0A562M402_9FLAO</name>
<dbReference type="NCBIfam" id="TIGR04127">
    <property type="entry name" value="flavo_near_exo"/>
    <property type="match status" value="1"/>
</dbReference>
<comment type="caution">
    <text evidence="2">The sequence shown here is derived from an EMBL/GenBank/DDBJ whole genome shotgun (WGS) entry which is preliminary data.</text>
</comment>
<protein>
    <submittedName>
        <fullName evidence="2">Exosortase F-associated protein</fullName>
    </submittedName>
</protein>
<accession>A0A562M402</accession>
<reference evidence="2 3" key="1">
    <citation type="journal article" date="2015" name="Stand. Genomic Sci.">
        <title>Genomic Encyclopedia of Bacterial and Archaeal Type Strains, Phase III: the genomes of soil and plant-associated and newly described type strains.</title>
        <authorList>
            <person name="Whitman W.B."/>
            <person name="Woyke T."/>
            <person name="Klenk H.P."/>
            <person name="Zhou Y."/>
            <person name="Lilburn T.G."/>
            <person name="Beck B.J."/>
            <person name="De Vos P."/>
            <person name="Vandamme P."/>
            <person name="Eisen J.A."/>
            <person name="Garrity G."/>
            <person name="Hugenholtz P."/>
            <person name="Kyrpides N.C."/>
        </authorList>
    </citation>
    <scope>NUCLEOTIDE SEQUENCE [LARGE SCALE GENOMIC DNA]</scope>
    <source>
        <strain evidence="2 3">CGMCC 1.7270</strain>
    </source>
</reference>
<organism evidence="2 3">
    <name type="scientific">Flavobacterium cauense R2A-7</name>
    <dbReference type="NCBI Taxonomy" id="1341154"/>
    <lineage>
        <taxon>Bacteria</taxon>
        <taxon>Pseudomonadati</taxon>
        <taxon>Bacteroidota</taxon>
        <taxon>Flavobacteriia</taxon>
        <taxon>Flavobacteriales</taxon>
        <taxon>Flavobacteriaceae</taxon>
        <taxon>Flavobacterium</taxon>
    </lineage>
</organism>
<feature type="transmembrane region" description="Helical" evidence="1">
    <location>
        <begin position="119"/>
        <end position="142"/>
    </location>
</feature>
<keyword evidence="1" id="KW-0812">Transmembrane</keyword>
<dbReference type="Proteomes" id="UP000319848">
    <property type="component" value="Unassembled WGS sequence"/>
</dbReference>
<evidence type="ECO:0000313" key="3">
    <source>
        <dbReference type="Proteomes" id="UP000319848"/>
    </source>
</evidence>
<evidence type="ECO:0000313" key="2">
    <source>
        <dbReference type="EMBL" id="TWI14666.1"/>
    </source>
</evidence>
<evidence type="ECO:0000256" key="1">
    <source>
        <dbReference type="SAM" id="Phobius"/>
    </source>
</evidence>
<proteinExistence type="predicted"/>
<feature type="transmembrane region" description="Helical" evidence="1">
    <location>
        <begin position="12"/>
        <end position="28"/>
    </location>
</feature>
<feature type="transmembrane region" description="Helical" evidence="1">
    <location>
        <begin position="93"/>
        <end position="113"/>
    </location>
</feature>
<sequence>MLQILLRNKKKVVSVVLLVLLLALIRLFEKQLFYDPFLDFFKGEFQIAQLPEYKSVPLFFGLVFRYFLNSVISIAVIYVVFKDLLLTKFTSALYLIFFLVLIGLFFGILKFSGQPDYMLLFYVRRFLIQPLFLVLFLPAFYYQKKNK</sequence>
<keyword evidence="3" id="KW-1185">Reference proteome</keyword>
<dbReference type="InterPro" id="IPR026414">
    <property type="entry name" value="ExosoTase_F-assoc_memb"/>
</dbReference>
<keyword evidence="1" id="KW-0472">Membrane</keyword>
<dbReference type="EMBL" id="VLKQ01000002">
    <property type="protein sequence ID" value="TWI14666.1"/>
    <property type="molecule type" value="Genomic_DNA"/>
</dbReference>
<gene>
    <name evidence="2" type="ORF">IP98_00634</name>
</gene>
<feature type="transmembrane region" description="Helical" evidence="1">
    <location>
        <begin position="58"/>
        <end position="81"/>
    </location>
</feature>
<dbReference type="RefSeq" id="WP_035117875.1">
    <property type="nucleotide sequence ID" value="NZ_AVBI01000015.1"/>
</dbReference>